<name>A0ABQ6JKQ2_9ACTN</name>
<organism evidence="1 2">
    <name type="scientific">Angustibacter aerolatus</name>
    <dbReference type="NCBI Taxonomy" id="1162965"/>
    <lineage>
        <taxon>Bacteria</taxon>
        <taxon>Bacillati</taxon>
        <taxon>Actinomycetota</taxon>
        <taxon>Actinomycetes</taxon>
        <taxon>Kineosporiales</taxon>
        <taxon>Kineosporiaceae</taxon>
    </lineage>
</organism>
<sequence length="92" mass="10207">MSPFRNPLEPWIRVANRLLERPRVAGALGWLARRAGVVDPPITWDVGHGPWFDNGVMTVVTKGREASVEVEHARVVGGAQVLDRTLTRALTR</sequence>
<dbReference type="EMBL" id="BSUZ01000001">
    <property type="protein sequence ID" value="GMA88568.1"/>
    <property type="molecule type" value="Genomic_DNA"/>
</dbReference>
<comment type="caution">
    <text evidence="1">The sequence shown here is derived from an EMBL/GenBank/DDBJ whole genome shotgun (WGS) entry which is preliminary data.</text>
</comment>
<proteinExistence type="predicted"/>
<gene>
    <name evidence="1" type="ORF">GCM10025868_38180</name>
</gene>
<evidence type="ECO:0000313" key="1">
    <source>
        <dbReference type="EMBL" id="GMA88568.1"/>
    </source>
</evidence>
<evidence type="ECO:0000313" key="2">
    <source>
        <dbReference type="Proteomes" id="UP001157017"/>
    </source>
</evidence>
<dbReference type="Proteomes" id="UP001157017">
    <property type="component" value="Unassembled WGS sequence"/>
</dbReference>
<protein>
    <submittedName>
        <fullName evidence="1">Uncharacterized protein</fullName>
    </submittedName>
</protein>
<accession>A0ABQ6JKQ2</accession>
<reference evidence="2" key="1">
    <citation type="journal article" date="2019" name="Int. J. Syst. Evol. Microbiol.">
        <title>The Global Catalogue of Microorganisms (GCM) 10K type strain sequencing project: providing services to taxonomists for standard genome sequencing and annotation.</title>
        <authorList>
            <consortium name="The Broad Institute Genomics Platform"/>
            <consortium name="The Broad Institute Genome Sequencing Center for Infectious Disease"/>
            <person name="Wu L."/>
            <person name="Ma J."/>
        </authorList>
    </citation>
    <scope>NUCLEOTIDE SEQUENCE [LARGE SCALE GENOMIC DNA]</scope>
    <source>
        <strain evidence="2">NBRC 108730</strain>
    </source>
</reference>
<keyword evidence="2" id="KW-1185">Reference proteome</keyword>